<organism evidence="2">
    <name type="scientific">Picea sitchensis</name>
    <name type="common">Sitka spruce</name>
    <name type="synonym">Pinus sitchensis</name>
    <dbReference type="NCBI Taxonomy" id="3332"/>
    <lineage>
        <taxon>Eukaryota</taxon>
        <taxon>Viridiplantae</taxon>
        <taxon>Streptophyta</taxon>
        <taxon>Embryophyta</taxon>
        <taxon>Tracheophyta</taxon>
        <taxon>Spermatophyta</taxon>
        <taxon>Pinopsida</taxon>
        <taxon>Pinidae</taxon>
        <taxon>Conifers I</taxon>
        <taxon>Pinales</taxon>
        <taxon>Pinaceae</taxon>
        <taxon>Picea</taxon>
    </lineage>
</organism>
<evidence type="ECO:0000256" key="1">
    <source>
        <dbReference type="SAM" id="MobiDB-lite"/>
    </source>
</evidence>
<reference evidence="2" key="1">
    <citation type="journal article" date="2008" name="BMC Genomics">
        <title>A conifer genomics resource of 200,000 spruce (Picea spp.) ESTs and 6,464 high-quality, sequence-finished full-length cDNAs for Sitka spruce (Picea sitchensis).</title>
        <authorList>
            <person name="Ralph S.G."/>
            <person name="Chun H.J."/>
            <person name="Kolosova N."/>
            <person name="Cooper D."/>
            <person name="Oddy C."/>
            <person name="Ritland C.E."/>
            <person name="Kirkpatrick R."/>
            <person name="Moore R."/>
            <person name="Barber S."/>
            <person name="Holt R.A."/>
            <person name="Jones S.J."/>
            <person name="Marra M.A."/>
            <person name="Douglas C.J."/>
            <person name="Ritland K."/>
            <person name="Bohlmann J."/>
        </authorList>
    </citation>
    <scope>NUCLEOTIDE SEQUENCE</scope>
    <source>
        <tissue evidence="2">Green portion of the leader tissue</tissue>
    </source>
</reference>
<feature type="compositionally biased region" description="Basic residues" evidence="1">
    <location>
        <begin position="1"/>
        <end position="25"/>
    </location>
</feature>
<evidence type="ECO:0000313" key="2">
    <source>
        <dbReference type="EMBL" id="ABK26649.1"/>
    </source>
</evidence>
<name>A9P188_PICSI</name>
<accession>A9P188</accession>
<dbReference type="EMBL" id="EF087406">
    <property type="protein sequence ID" value="ABK26649.1"/>
    <property type="molecule type" value="mRNA"/>
</dbReference>
<sequence length="48" mass="5854">MKRRKAERRKKGGGRRKAQRTRPRKSSPLADSILQISVRVKRRRRRVW</sequence>
<proteinExistence type="evidence at transcript level"/>
<dbReference type="AlphaFoldDB" id="A9P188"/>
<feature type="region of interest" description="Disordered" evidence="1">
    <location>
        <begin position="1"/>
        <end position="34"/>
    </location>
</feature>
<protein>
    <submittedName>
        <fullName evidence="2">Uncharacterized protein</fullName>
    </submittedName>
</protein>